<reference evidence="1 2" key="1">
    <citation type="submission" date="2015-03" db="EMBL/GenBank/DDBJ databases">
        <authorList>
            <person name="Murphy D."/>
        </authorList>
    </citation>
    <scope>NUCLEOTIDE SEQUENCE [LARGE SCALE GENOMIC DNA]</scope>
    <source>
        <strain evidence="1 2">IP26249</strain>
    </source>
</reference>
<evidence type="ECO:0000313" key="2">
    <source>
        <dbReference type="Proteomes" id="UP000048841"/>
    </source>
</evidence>
<protein>
    <submittedName>
        <fullName evidence="1">Uncharacterized protein</fullName>
    </submittedName>
</protein>
<name>A0A0E1N9X7_YEREN</name>
<gene>
    <name evidence="1" type="ORF">ERS137941_03948</name>
</gene>
<dbReference type="KEGG" id="yet:CH48_248"/>
<sequence>MTPQPIDCSTTETTDKSGCRPLVRTRATHAADASDTDDRACCRGDYMRFSYIFRLIITTSDLWSVPQVIGYYC</sequence>
<dbReference type="EMBL" id="CGBR01000048">
    <property type="protein sequence ID" value="CFQ75498.1"/>
    <property type="molecule type" value="Genomic_DNA"/>
</dbReference>
<proteinExistence type="predicted"/>
<organism evidence="1 2">
    <name type="scientific">Yersinia enterocolitica</name>
    <dbReference type="NCBI Taxonomy" id="630"/>
    <lineage>
        <taxon>Bacteria</taxon>
        <taxon>Pseudomonadati</taxon>
        <taxon>Pseudomonadota</taxon>
        <taxon>Gammaproteobacteria</taxon>
        <taxon>Enterobacterales</taxon>
        <taxon>Yersiniaceae</taxon>
        <taxon>Yersinia</taxon>
    </lineage>
</organism>
<dbReference type="Proteomes" id="UP000048841">
    <property type="component" value="Unassembled WGS sequence"/>
</dbReference>
<accession>A0A0E1N9X7</accession>
<evidence type="ECO:0000313" key="1">
    <source>
        <dbReference type="EMBL" id="CFQ75498.1"/>
    </source>
</evidence>
<dbReference type="AlphaFoldDB" id="A0A0E1N9X7"/>
<dbReference type="PATRIC" id="fig|630.31.peg.954"/>